<organism evidence="1">
    <name type="scientific">uncultured Caudovirales phage</name>
    <dbReference type="NCBI Taxonomy" id="2100421"/>
    <lineage>
        <taxon>Viruses</taxon>
        <taxon>Duplodnaviria</taxon>
        <taxon>Heunggongvirae</taxon>
        <taxon>Uroviricota</taxon>
        <taxon>Caudoviricetes</taxon>
        <taxon>Peduoviridae</taxon>
        <taxon>Maltschvirus</taxon>
        <taxon>Maltschvirus maltsch</taxon>
    </lineage>
</organism>
<sequence length="90" mass="10094">MICYVSANEVAIIALEAKISSNCRLPNDKGTVCWSSPPTKINNQDKWFIIKPDVDGWGEYTQEQMLAGVDLTNIIETEIDPLWLPAIENI</sequence>
<accession>A0A6J5SHK0</accession>
<name>A0A6J5SHK0_9CAUD</name>
<evidence type="ECO:0000313" key="1">
    <source>
        <dbReference type="EMBL" id="CAB4213869.1"/>
    </source>
</evidence>
<gene>
    <name evidence="1" type="ORF">UFOVP1454_4</name>
</gene>
<proteinExistence type="predicted"/>
<dbReference type="EMBL" id="LR797414">
    <property type="protein sequence ID" value="CAB4213869.1"/>
    <property type="molecule type" value="Genomic_DNA"/>
</dbReference>
<reference evidence="1" key="1">
    <citation type="submission" date="2020-05" db="EMBL/GenBank/DDBJ databases">
        <authorList>
            <person name="Chiriac C."/>
            <person name="Salcher M."/>
            <person name="Ghai R."/>
            <person name="Kavagutti S V."/>
        </authorList>
    </citation>
    <scope>NUCLEOTIDE SEQUENCE</scope>
</reference>
<protein>
    <submittedName>
        <fullName evidence="1">Uncharacterized protein</fullName>
    </submittedName>
</protein>